<name>A0A1R4J516_9MICC</name>
<dbReference type="PANTHER" id="PTHR13799:SF14">
    <property type="entry name" value="GTP CYCLOHYDROLASE 1 TYPE 2 HOMOLOG"/>
    <property type="match status" value="1"/>
</dbReference>
<accession>A0A1R4J516</accession>
<dbReference type="InterPro" id="IPR036069">
    <property type="entry name" value="DUF34/NIF3_sf"/>
</dbReference>
<feature type="binding site" evidence="5">
    <location>
        <position position="277"/>
    </location>
    <ligand>
        <name>a divalent metal cation</name>
        <dbReference type="ChEBI" id="CHEBI:60240"/>
        <label>1</label>
    </ligand>
</feature>
<feature type="binding site" evidence="5">
    <location>
        <position position="449"/>
    </location>
    <ligand>
        <name>a divalent metal cation</name>
        <dbReference type="ChEBI" id="CHEBI:60240"/>
        <label>1</label>
    </ligand>
</feature>
<dbReference type="PANTHER" id="PTHR13799">
    <property type="entry name" value="NGG1 INTERACTING FACTOR 3"/>
    <property type="match status" value="1"/>
</dbReference>
<proteinExistence type="inferred from homology"/>
<dbReference type="SUPFAM" id="SSF102705">
    <property type="entry name" value="NIF3 (NGG1p interacting factor 3)-like"/>
    <property type="match status" value="1"/>
</dbReference>
<dbReference type="EMBL" id="FUKP01000041">
    <property type="protein sequence ID" value="SJN26793.1"/>
    <property type="molecule type" value="Genomic_DNA"/>
</dbReference>
<protein>
    <recommendedName>
        <fullName evidence="3">GTP cyclohydrolase 1 type 2 homolog</fullName>
    </recommendedName>
</protein>
<evidence type="ECO:0000256" key="5">
    <source>
        <dbReference type="PIRSR" id="PIRSR602678-1"/>
    </source>
</evidence>
<comment type="subunit">
    <text evidence="2">Homohexamer.</text>
</comment>
<dbReference type="Gene3D" id="3.40.1390.30">
    <property type="entry name" value="NIF3 (NGG1p interacting factor 3)-like"/>
    <property type="match status" value="2"/>
</dbReference>
<dbReference type="FunFam" id="3.40.1390.30:FF:000001">
    <property type="entry name" value="GTP cyclohydrolase 1 type 2"/>
    <property type="match status" value="1"/>
</dbReference>
<organism evidence="6 7">
    <name type="scientific">Micrococcus lylae</name>
    <dbReference type="NCBI Taxonomy" id="1273"/>
    <lineage>
        <taxon>Bacteria</taxon>
        <taxon>Bacillati</taxon>
        <taxon>Actinomycetota</taxon>
        <taxon>Actinomycetes</taxon>
        <taxon>Micrococcales</taxon>
        <taxon>Micrococcaceae</taxon>
        <taxon>Micrococcus</taxon>
    </lineage>
</organism>
<evidence type="ECO:0000256" key="4">
    <source>
        <dbReference type="ARBA" id="ARBA00022723"/>
    </source>
</evidence>
<feature type="binding site" evidence="5">
    <location>
        <position position="445"/>
    </location>
    <ligand>
        <name>a divalent metal cation</name>
        <dbReference type="ChEBI" id="CHEBI:60240"/>
        <label>1</label>
    </ligand>
</feature>
<evidence type="ECO:0000313" key="6">
    <source>
        <dbReference type="EMBL" id="SJN26793.1"/>
    </source>
</evidence>
<comment type="similarity">
    <text evidence="1">Belongs to the GTP cyclohydrolase I type 2/NIF3 family.</text>
</comment>
<dbReference type="AlphaFoldDB" id="A0A1R4J516"/>
<dbReference type="GO" id="GO:0046872">
    <property type="term" value="F:metal ion binding"/>
    <property type="evidence" value="ECO:0007669"/>
    <property type="project" value="UniProtKB-KW"/>
</dbReference>
<evidence type="ECO:0000256" key="2">
    <source>
        <dbReference type="ARBA" id="ARBA00011643"/>
    </source>
</evidence>
<gene>
    <name evidence="6" type="ORF">FM125_06370</name>
</gene>
<keyword evidence="4 5" id="KW-0479">Metal-binding</keyword>
<feature type="binding site" evidence="5">
    <location>
        <position position="315"/>
    </location>
    <ligand>
        <name>a divalent metal cation</name>
        <dbReference type="ChEBI" id="CHEBI:60240"/>
        <label>1</label>
    </ligand>
</feature>
<sequence length="493" mass="52135">MFAGLRDLRVDHHSAVAVERPRVVEALVDVLGVEPRGGRLEGGDDGPAVETLRVRDRGGEQLPLGLVPVEHRRAVLRADVVSLAVQRGRVVGGEEHLQDHVRGHHGGVVAHTHRLGMAGGAGADGLVVRVRVRPAGVAGDHVQHTAYAAVDGVQTPEAAACERQLAHVRLLALTAGALRGLIHSHIRHSTARHGFIPDVLFGTMASMSETSRPTVADVLRLMEELWPSALAESWDACGLVVGRPDATVSRIHWAVDPVSAVVAEAVEHEADMLVTHHPLLLRGVTSVAGTGFKGDVVHTLIENGCALVAAHTNADSAVGGVSDVIAEVLGLTRLRPLAPSDGGTEEEGIGRVGELETPMTLQAFAERVHLNLPSVASGVRVAGDRQAIVRTVAVCGGAGDSLFDAVRASDADVYVTADLRHHPASEAREAALLDDGRPYLVDVSHFASEWLWLPAGAQALERRLAEDGHEVEMAVSSIVTDPWDFILVGRNPS</sequence>
<dbReference type="Proteomes" id="UP000196230">
    <property type="component" value="Unassembled WGS sequence"/>
</dbReference>
<dbReference type="GO" id="GO:0005737">
    <property type="term" value="C:cytoplasm"/>
    <property type="evidence" value="ECO:0007669"/>
    <property type="project" value="TreeGrafter"/>
</dbReference>
<dbReference type="NCBIfam" id="TIGR00486">
    <property type="entry name" value="YbgI_SA1388"/>
    <property type="match status" value="1"/>
</dbReference>
<evidence type="ECO:0000256" key="1">
    <source>
        <dbReference type="ARBA" id="ARBA00006964"/>
    </source>
</evidence>
<dbReference type="InterPro" id="IPR002678">
    <property type="entry name" value="DUF34/NIF3"/>
</dbReference>
<feature type="binding site" evidence="5">
    <location>
        <position position="276"/>
    </location>
    <ligand>
        <name>a divalent metal cation</name>
        <dbReference type="ChEBI" id="CHEBI:60240"/>
        <label>1</label>
    </ligand>
</feature>
<reference evidence="6 7" key="1">
    <citation type="submission" date="2017-02" db="EMBL/GenBank/DDBJ databases">
        <authorList>
            <person name="Peterson S.W."/>
        </authorList>
    </citation>
    <scope>NUCLEOTIDE SEQUENCE [LARGE SCALE GENOMIC DNA]</scope>
    <source>
        <strain evidence="6 7">2B3F</strain>
    </source>
</reference>
<evidence type="ECO:0000256" key="3">
    <source>
        <dbReference type="ARBA" id="ARBA00022112"/>
    </source>
</evidence>
<dbReference type="Pfam" id="PF01784">
    <property type="entry name" value="DUF34_NIF3"/>
    <property type="match status" value="1"/>
</dbReference>
<evidence type="ECO:0000313" key="7">
    <source>
        <dbReference type="Proteomes" id="UP000196230"/>
    </source>
</evidence>